<comment type="caution">
    <text evidence="3">The sequence shown here is derived from an EMBL/GenBank/DDBJ whole genome shotgun (WGS) entry which is preliminary data.</text>
</comment>
<proteinExistence type="predicted"/>
<feature type="coiled-coil region" evidence="1">
    <location>
        <begin position="253"/>
        <end position="322"/>
    </location>
</feature>
<feature type="compositionally biased region" description="Low complexity" evidence="2">
    <location>
        <begin position="1"/>
        <end position="17"/>
    </location>
</feature>
<sequence>MPNEGSPTLDSPSTPSTSPSPPAQPNKKSSNSNGHTSHLHSEPLPQTPPPHAKRHPPHQQHSRSPSLPSPLSLSLHHLGIGTPSPLLRQFSTFSSPPTWGSPPLAGMGDPDKSHYALGLLSGEDDYPDEKELAPSPGLDFDADDDMTSDSKDVLVQRLGDLVKRLRGTERVDGLEELHGMVDAMEGVLGGGKRAKRPEMARAERGAEVISTLKGARVGGEEALPVQAVGETQTQGTSSSGRNGIQVDVTAEVVVEAERLNAELVKLAEKLTARKEESDHIQAMLVERAEAAAAHIIELEAQIAELEDEIGGNESDLRHLRIELRAVETLCHEFVPPEADPDLVQSIANWKTDWTTLKEKMSAKKKSRRQRYGGDGEGESTILSPSISSISMLGSPLK</sequence>
<feature type="compositionally biased region" description="Low complexity" evidence="2">
    <location>
        <begin position="379"/>
        <end position="397"/>
    </location>
</feature>
<feature type="region of interest" description="Disordered" evidence="2">
    <location>
        <begin position="1"/>
        <end position="145"/>
    </location>
</feature>
<accession>A0AAV9H1R1</accession>
<feature type="compositionally biased region" description="Basic residues" evidence="2">
    <location>
        <begin position="51"/>
        <end position="61"/>
    </location>
</feature>
<dbReference type="EMBL" id="MU865915">
    <property type="protein sequence ID" value="KAK4454954.1"/>
    <property type="molecule type" value="Genomic_DNA"/>
</dbReference>
<evidence type="ECO:0000313" key="4">
    <source>
        <dbReference type="Proteomes" id="UP001321760"/>
    </source>
</evidence>
<evidence type="ECO:0000313" key="3">
    <source>
        <dbReference type="EMBL" id="KAK4454954.1"/>
    </source>
</evidence>
<organism evidence="3 4">
    <name type="scientific">Podospora aff. communis PSN243</name>
    <dbReference type="NCBI Taxonomy" id="3040156"/>
    <lineage>
        <taxon>Eukaryota</taxon>
        <taxon>Fungi</taxon>
        <taxon>Dikarya</taxon>
        <taxon>Ascomycota</taxon>
        <taxon>Pezizomycotina</taxon>
        <taxon>Sordariomycetes</taxon>
        <taxon>Sordariomycetidae</taxon>
        <taxon>Sordariales</taxon>
        <taxon>Podosporaceae</taxon>
        <taxon>Podospora</taxon>
    </lineage>
</organism>
<protein>
    <recommendedName>
        <fullName evidence="5">GDP/GTP exchange factor Sec2 N-terminal domain-containing protein</fullName>
    </recommendedName>
</protein>
<feature type="compositionally biased region" description="Polar residues" evidence="2">
    <location>
        <begin position="26"/>
        <end position="36"/>
    </location>
</feature>
<keyword evidence="1" id="KW-0175">Coiled coil</keyword>
<name>A0AAV9H1R1_9PEZI</name>
<evidence type="ECO:0000256" key="2">
    <source>
        <dbReference type="SAM" id="MobiDB-lite"/>
    </source>
</evidence>
<feature type="compositionally biased region" description="Low complexity" evidence="2">
    <location>
        <begin position="62"/>
        <end position="78"/>
    </location>
</feature>
<reference evidence="3" key="2">
    <citation type="submission" date="2023-05" db="EMBL/GenBank/DDBJ databases">
        <authorList>
            <consortium name="Lawrence Berkeley National Laboratory"/>
            <person name="Steindorff A."/>
            <person name="Hensen N."/>
            <person name="Bonometti L."/>
            <person name="Westerberg I."/>
            <person name="Brannstrom I.O."/>
            <person name="Guillou S."/>
            <person name="Cros-Aarteil S."/>
            <person name="Calhoun S."/>
            <person name="Haridas S."/>
            <person name="Kuo A."/>
            <person name="Mondo S."/>
            <person name="Pangilinan J."/>
            <person name="Riley R."/>
            <person name="Labutti K."/>
            <person name="Andreopoulos B."/>
            <person name="Lipzen A."/>
            <person name="Chen C."/>
            <person name="Yanf M."/>
            <person name="Daum C."/>
            <person name="Ng V."/>
            <person name="Clum A."/>
            <person name="Ohm R."/>
            <person name="Martin F."/>
            <person name="Silar P."/>
            <person name="Natvig D."/>
            <person name="Lalanne C."/>
            <person name="Gautier V."/>
            <person name="Ament-Velasquez S.L."/>
            <person name="Kruys A."/>
            <person name="Hutchinson M.I."/>
            <person name="Powell A.J."/>
            <person name="Barry K."/>
            <person name="Miller A.N."/>
            <person name="Grigoriev I.V."/>
            <person name="Debuchy R."/>
            <person name="Gladieux P."/>
            <person name="Thoren M.H."/>
            <person name="Johannesson H."/>
        </authorList>
    </citation>
    <scope>NUCLEOTIDE SEQUENCE</scope>
    <source>
        <strain evidence="3">PSN243</strain>
    </source>
</reference>
<reference evidence="3" key="1">
    <citation type="journal article" date="2023" name="Mol. Phylogenet. Evol.">
        <title>Genome-scale phylogeny and comparative genomics of the fungal order Sordariales.</title>
        <authorList>
            <person name="Hensen N."/>
            <person name="Bonometti L."/>
            <person name="Westerberg I."/>
            <person name="Brannstrom I.O."/>
            <person name="Guillou S."/>
            <person name="Cros-Aarteil S."/>
            <person name="Calhoun S."/>
            <person name="Haridas S."/>
            <person name="Kuo A."/>
            <person name="Mondo S."/>
            <person name="Pangilinan J."/>
            <person name="Riley R."/>
            <person name="LaButti K."/>
            <person name="Andreopoulos B."/>
            <person name="Lipzen A."/>
            <person name="Chen C."/>
            <person name="Yan M."/>
            <person name="Daum C."/>
            <person name="Ng V."/>
            <person name="Clum A."/>
            <person name="Steindorff A."/>
            <person name="Ohm R.A."/>
            <person name="Martin F."/>
            <person name="Silar P."/>
            <person name="Natvig D.O."/>
            <person name="Lalanne C."/>
            <person name="Gautier V."/>
            <person name="Ament-Velasquez S.L."/>
            <person name="Kruys A."/>
            <person name="Hutchinson M.I."/>
            <person name="Powell A.J."/>
            <person name="Barry K."/>
            <person name="Miller A.N."/>
            <person name="Grigoriev I.V."/>
            <person name="Debuchy R."/>
            <person name="Gladieux P."/>
            <person name="Hiltunen Thoren M."/>
            <person name="Johannesson H."/>
        </authorList>
    </citation>
    <scope>NUCLEOTIDE SEQUENCE</scope>
    <source>
        <strain evidence="3">PSN243</strain>
    </source>
</reference>
<evidence type="ECO:0000256" key="1">
    <source>
        <dbReference type="SAM" id="Coils"/>
    </source>
</evidence>
<keyword evidence="4" id="KW-1185">Reference proteome</keyword>
<dbReference type="Proteomes" id="UP001321760">
    <property type="component" value="Unassembled WGS sequence"/>
</dbReference>
<evidence type="ECO:0008006" key="5">
    <source>
        <dbReference type="Google" id="ProtNLM"/>
    </source>
</evidence>
<dbReference type="AlphaFoldDB" id="A0AAV9H1R1"/>
<feature type="region of interest" description="Disordered" evidence="2">
    <location>
        <begin position="358"/>
        <end position="397"/>
    </location>
</feature>
<feature type="compositionally biased region" description="Polar residues" evidence="2">
    <location>
        <begin position="89"/>
        <end position="98"/>
    </location>
</feature>
<gene>
    <name evidence="3" type="ORF">QBC34DRAFT_391122</name>
</gene>